<keyword evidence="3" id="KW-1185">Reference proteome</keyword>
<keyword evidence="1" id="KW-0812">Transmembrane</keyword>
<comment type="caution">
    <text evidence="2">The sequence shown here is derived from an EMBL/GenBank/DDBJ whole genome shotgun (WGS) entry which is preliminary data.</text>
</comment>
<dbReference type="Proteomes" id="UP000217561">
    <property type="component" value="Unassembled WGS sequence"/>
</dbReference>
<name>A0ABX4HUH5_9BACI</name>
<proteinExistence type="predicted"/>
<keyword evidence="1" id="KW-1133">Transmembrane helix</keyword>
<feature type="transmembrane region" description="Helical" evidence="1">
    <location>
        <begin position="36"/>
        <end position="57"/>
    </location>
</feature>
<evidence type="ECO:0000313" key="3">
    <source>
        <dbReference type="Proteomes" id="UP000217561"/>
    </source>
</evidence>
<dbReference type="RefSeq" id="WP_095820813.1">
    <property type="nucleotide sequence ID" value="NZ_NSGH01000001.1"/>
</dbReference>
<protein>
    <submittedName>
        <fullName evidence="2">Uncharacterized protein</fullName>
    </submittedName>
</protein>
<sequence>MELKNSLKFNVIALIVFLIFSGTIVYQVILGQQPKGYEYFLVGIFYIVFFILVFFKFRNIKRNNAQREKD</sequence>
<dbReference type="EMBL" id="NSGH01000001">
    <property type="protein sequence ID" value="PBB06882.1"/>
    <property type="molecule type" value="Genomic_DNA"/>
</dbReference>
<reference evidence="2 3" key="1">
    <citation type="submission" date="2017-08" db="EMBL/GenBank/DDBJ databases">
        <title>Salimicrobium alkalisoli sp. nov., isolated from saline alkaline soil.</title>
        <authorList>
            <person name="Zhang G."/>
            <person name="Xiong Q."/>
        </authorList>
    </citation>
    <scope>NUCLEOTIDE SEQUENCE [LARGE SCALE GENOMIC DNA]</scope>
    <source>
        <strain evidence="2 3">WN024</strain>
    </source>
</reference>
<feature type="transmembrane region" description="Helical" evidence="1">
    <location>
        <begin position="12"/>
        <end position="30"/>
    </location>
</feature>
<evidence type="ECO:0000256" key="1">
    <source>
        <dbReference type="SAM" id="Phobius"/>
    </source>
</evidence>
<keyword evidence="1" id="KW-0472">Membrane</keyword>
<accession>A0ABX4HUH5</accession>
<evidence type="ECO:0000313" key="2">
    <source>
        <dbReference type="EMBL" id="PBB06882.1"/>
    </source>
</evidence>
<organism evidence="2 3">
    <name type="scientific">Salimicrobium humidisoli</name>
    <dbReference type="NCBI Taxonomy" id="2029857"/>
    <lineage>
        <taxon>Bacteria</taxon>
        <taxon>Bacillati</taxon>
        <taxon>Bacillota</taxon>
        <taxon>Bacilli</taxon>
        <taxon>Bacillales</taxon>
        <taxon>Bacillaceae</taxon>
        <taxon>Salimicrobium</taxon>
    </lineage>
</organism>
<gene>
    <name evidence="2" type="ORF">CKW00_00020</name>
</gene>